<evidence type="ECO:0000256" key="1">
    <source>
        <dbReference type="SAM" id="MobiDB-lite"/>
    </source>
</evidence>
<dbReference type="OrthoDB" id="1449787at2"/>
<organism evidence="3 4">
    <name type="scientific">Winogradskyella wandonensis</name>
    <dbReference type="NCBI Taxonomy" id="1442586"/>
    <lineage>
        <taxon>Bacteria</taxon>
        <taxon>Pseudomonadati</taxon>
        <taxon>Bacteroidota</taxon>
        <taxon>Flavobacteriia</taxon>
        <taxon>Flavobacteriales</taxon>
        <taxon>Flavobacteriaceae</taxon>
        <taxon>Winogradskyella</taxon>
    </lineage>
</organism>
<gene>
    <name evidence="3" type="ORF">DFQ05_0564</name>
</gene>
<feature type="transmembrane region" description="Helical" evidence="2">
    <location>
        <begin position="7"/>
        <end position="24"/>
    </location>
</feature>
<reference evidence="3 4" key="1">
    <citation type="journal article" date="2015" name="Stand. Genomic Sci.">
        <title>Genomic Encyclopedia of Bacterial and Archaeal Type Strains, Phase III: the genomes of soil and plant-associated and newly described type strains.</title>
        <authorList>
            <person name="Whitman W.B."/>
            <person name="Woyke T."/>
            <person name="Klenk H.P."/>
            <person name="Zhou Y."/>
            <person name="Lilburn T.G."/>
            <person name="Beck B.J."/>
            <person name="De Vos P."/>
            <person name="Vandamme P."/>
            <person name="Eisen J.A."/>
            <person name="Garrity G."/>
            <person name="Hugenholtz P."/>
            <person name="Kyrpides N.C."/>
        </authorList>
    </citation>
    <scope>NUCLEOTIDE SEQUENCE [LARGE SCALE GENOMIC DNA]</scope>
    <source>
        <strain evidence="3 4">CECT 8445</strain>
    </source>
</reference>
<accession>A0A4R1KWK2</accession>
<keyword evidence="2" id="KW-0472">Membrane</keyword>
<sequence length="85" mass="9452">MTLSKLINTICIILGAAVAIYAKAEENQNPYVLIGGIVLLMFGLYRVARTIPSKYDNTQEESFIKSEKDTSTSLSEQITNHEKVD</sequence>
<dbReference type="EMBL" id="SMGI01000001">
    <property type="protein sequence ID" value="TCK69053.1"/>
    <property type="molecule type" value="Genomic_DNA"/>
</dbReference>
<evidence type="ECO:0000313" key="4">
    <source>
        <dbReference type="Proteomes" id="UP000295714"/>
    </source>
</evidence>
<feature type="transmembrane region" description="Helical" evidence="2">
    <location>
        <begin position="30"/>
        <end position="48"/>
    </location>
</feature>
<proteinExistence type="predicted"/>
<protein>
    <submittedName>
        <fullName evidence="3">Uncharacterized protein</fullName>
    </submittedName>
</protein>
<comment type="caution">
    <text evidence="3">The sequence shown here is derived from an EMBL/GenBank/DDBJ whole genome shotgun (WGS) entry which is preliminary data.</text>
</comment>
<keyword evidence="2" id="KW-1133">Transmembrane helix</keyword>
<keyword evidence="2" id="KW-0812">Transmembrane</keyword>
<dbReference type="AlphaFoldDB" id="A0A4R1KWK2"/>
<keyword evidence="4" id="KW-1185">Reference proteome</keyword>
<evidence type="ECO:0000313" key="3">
    <source>
        <dbReference type="EMBL" id="TCK69053.1"/>
    </source>
</evidence>
<dbReference type="RefSeq" id="WP_132703356.1">
    <property type="nucleotide sequence ID" value="NZ_SMGI01000001.1"/>
</dbReference>
<feature type="region of interest" description="Disordered" evidence="1">
    <location>
        <begin position="57"/>
        <end position="85"/>
    </location>
</feature>
<dbReference type="Proteomes" id="UP000295714">
    <property type="component" value="Unassembled WGS sequence"/>
</dbReference>
<evidence type="ECO:0000256" key="2">
    <source>
        <dbReference type="SAM" id="Phobius"/>
    </source>
</evidence>
<name>A0A4R1KWK2_9FLAO</name>